<dbReference type="EMBL" id="MGGW01000006">
    <property type="protein sequence ID" value="OGM55017.1"/>
    <property type="molecule type" value="Genomic_DNA"/>
</dbReference>
<evidence type="ECO:0000313" key="2">
    <source>
        <dbReference type="EMBL" id="OGM55017.1"/>
    </source>
</evidence>
<dbReference type="Proteomes" id="UP000178603">
    <property type="component" value="Unassembled WGS sequence"/>
</dbReference>
<reference evidence="2 3" key="1">
    <citation type="journal article" date="2016" name="Nat. Commun.">
        <title>Thousands of microbial genomes shed light on interconnected biogeochemical processes in an aquifer system.</title>
        <authorList>
            <person name="Anantharaman K."/>
            <person name="Brown C.T."/>
            <person name="Hug L.A."/>
            <person name="Sharon I."/>
            <person name="Castelle C.J."/>
            <person name="Probst A.J."/>
            <person name="Thomas B.C."/>
            <person name="Singh A."/>
            <person name="Wilkins M.J."/>
            <person name="Karaoz U."/>
            <person name="Brodie E.L."/>
            <person name="Williams K.H."/>
            <person name="Hubbard S.S."/>
            <person name="Banfield J.F."/>
        </authorList>
    </citation>
    <scope>NUCLEOTIDE SEQUENCE [LARGE SCALE GENOMIC DNA]</scope>
</reference>
<feature type="compositionally biased region" description="Polar residues" evidence="1">
    <location>
        <begin position="55"/>
        <end position="64"/>
    </location>
</feature>
<feature type="compositionally biased region" description="Low complexity" evidence="1">
    <location>
        <begin position="40"/>
        <end position="54"/>
    </location>
</feature>
<accession>A0A1F8ATE4</accession>
<feature type="compositionally biased region" description="Basic and acidic residues" evidence="1">
    <location>
        <begin position="1"/>
        <end position="12"/>
    </location>
</feature>
<name>A0A1F8ATE4_9BACT</name>
<sequence length="120" mass="13308">MATPEVKEDTKPVESGQQEVIKPAESQAEASVEQPVVSEQPSQGAQPQPQQQQPSDDTTYTQPADDTPVFAIPQDEKTLEEEAKGPIENPLTWFANFWLRMAKKAIYLGKRIIIGTSNKQ</sequence>
<feature type="compositionally biased region" description="Basic and acidic residues" evidence="1">
    <location>
        <begin position="74"/>
        <end position="85"/>
    </location>
</feature>
<evidence type="ECO:0000313" key="3">
    <source>
        <dbReference type="Proteomes" id="UP000178603"/>
    </source>
</evidence>
<proteinExistence type="predicted"/>
<organism evidence="2 3">
    <name type="scientific">Candidatus Woesebacteria bacterium RIFCSPHIGHO2_12_FULL_41_24</name>
    <dbReference type="NCBI Taxonomy" id="1802510"/>
    <lineage>
        <taxon>Bacteria</taxon>
        <taxon>Candidatus Woeseibacteriota</taxon>
    </lineage>
</organism>
<protein>
    <submittedName>
        <fullName evidence="2">Uncharacterized protein</fullName>
    </submittedName>
</protein>
<dbReference type="AlphaFoldDB" id="A0A1F8ATE4"/>
<feature type="region of interest" description="Disordered" evidence="1">
    <location>
        <begin position="1"/>
        <end position="87"/>
    </location>
</feature>
<comment type="caution">
    <text evidence="2">The sequence shown here is derived from an EMBL/GenBank/DDBJ whole genome shotgun (WGS) entry which is preliminary data.</text>
</comment>
<evidence type="ECO:0000256" key="1">
    <source>
        <dbReference type="SAM" id="MobiDB-lite"/>
    </source>
</evidence>
<gene>
    <name evidence="2" type="ORF">A3E44_04670</name>
</gene>